<accession>A0A974DT41</accession>
<dbReference type="Proteomes" id="UP000694892">
    <property type="component" value="Chromosome 1S"/>
</dbReference>
<protein>
    <submittedName>
        <fullName evidence="1">Uncharacterized protein</fullName>
    </submittedName>
</protein>
<name>A0A974DT41_XENLA</name>
<evidence type="ECO:0000313" key="2">
    <source>
        <dbReference type="Proteomes" id="UP000694892"/>
    </source>
</evidence>
<dbReference type="AlphaFoldDB" id="A0A974DT41"/>
<dbReference type="EMBL" id="CM004467">
    <property type="protein sequence ID" value="OCT97417.1"/>
    <property type="molecule type" value="Genomic_DNA"/>
</dbReference>
<sequence length="149" mass="17398">MQRIKANATPSSDGGNALKHLSDSRCNVAEGTLLHRFWSCPVLQDYWARIQKRITTILGFEIPLDPKWYILGMDPPNQLTRPAKNILHKILFQARRLIAQVWKSQLPPLYTDWEKSVQNMCNVEQLIARRNNTSDKCMQIWQLWILENV</sequence>
<proteinExistence type="predicted"/>
<organism evidence="1 2">
    <name type="scientific">Xenopus laevis</name>
    <name type="common">African clawed frog</name>
    <dbReference type="NCBI Taxonomy" id="8355"/>
    <lineage>
        <taxon>Eukaryota</taxon>
        <taxon>Metazoa</taxon>
        <taxon>Chordata</taxon>
        <taxon>Craniata</taxon>
        <taxon>Vertebrata</taxon>
        <taxon>Euteleostomi</taxon>
        <taxon>Amphibia</taxon>
        <taxon>Batrachia</taxon>
        <taxon>Anura</taxon>
        <taxon>Pipoidea</taxon>
        <taxon>Pipidae</taxon>
        <taxon>Xenopodinae</taxon>
        <taxon>Xenopus</taxon>
        <taxon>Xenopus</taxon>
    </lineage>
</organism>
<evidence type="ECO:0000313" key="1">
    <source>
        <dbReference type="EMBL" id="OCT97417.1"/>
    </source>
</evidence>
<gene>
    <name evidence="1" type="ORF">XELAEV_18009639mg</name>
</gene>
<reference evidence="2" key="1">
    <citation type="journal article" date="2016" name="Nature">
        <title>Genome evolution in the allotetraploid frog Xenopus laevis.</title>
        <authorList>
            <person name="Session A.M."/>
            <person name="Uno Y."/>
            <person name="Kwon T."/>
            <person name="Chapman J.A."/>
            <person name="Toyoda A."/>
            <person name="Takahashi S."/>
            <person name="Fukui A."/>
            <person name="Hikosaka A."/>
            <person name="Suzuki A."/>
            <person name="Kondo M."/>
            <person name="van Heeringen S.J."/>
            <person name="Quigley I."/>
            <person name="Heinz S."/>
            <person name="Ogino H."/>
            <person name="Ochi H."/>
            <person name="Hellsten U."/>
            <person name="Lyons J.B."/>
            <person name="Simakov O."/>
            <person name="Putnam N."/>
            <person name="Stites J."/>
            <person name="Kuroki Y."/>
            <person name="Tanaka T."/>
            <person name="Michiue T."/>
            <person name="Watanabe M."/>
            <person name="Bogdanovic O."/>
            <person name="Lister R."/>
            <person name="Georgiou G."/>
            <person name="Paranjpe S.S."/>
            <person name="van Kruijsbergen I."/>
            <person name="Shu S."/>
            <person name="Carlson J."/>
            <person name="Kinoshita T."/>
            <person name="Ohta Y."/>
            <person name="Mawaribuchi S."/>
            <person name="Jenkins J."/>
            <person name="Grimwood J."/>
            <person name="Schmutz J."/>
            <person name="Mitros T."/>
            <person name="Mozaffari S.V."/>
            <person name="Suzuki Y."/>
            <person name="Haramoto Y."/>
            <person name="Yamamoto T.S."/>
            <person name="Takagi C."/>
            <person name="Heald R."/>
            <person name="Miller K."/>
            <person name="Haudenschild C."/>
            <person name="Kitzman J."/>
            <person name="Nakayama T."/>
            <person name="Izutsu Y."/>
            <person name="Robert J."/>
            <person name="Fortriede J."/>
            <person name="Burns K."/>
            <person name="Lotay V."/>
            <person name="Karimi K."/>
            <person name="Yasuoka Y."/>
            <person name="Dichmann D.S."/>
            <person name="Flajnik M.F."/>
            <person name="Houston D.W."/>
            <person name="Shendure J."/>
            <person name="DuPasquier L."/>
            <person name="Vize P.D."/>
            <person name="Zorn A.M."/>
            <person name="Ito M."/>
            <person name="Marcotte E.M."/>
            <person name="Wallingford J.B."/>
            <person name="Ito Y."/>
            <person name="Asashima M."/>
            <person name="Ueno N."/>
            <person name="Matsuda Y."/>
            <person name="Veenstra G.J."/>
            <person name="Fujiyama A."/>
            <person name="Harland R.M."/>
            <person name="Taira M."/>
            <person name="Rokhsar D.S."/>
        </authorList>
    </citation>
    <scope>NUCLEOTIDE SEQUENCE [LARGE SCALE GENOMIC DNA]</scope>
    <source>
        <strain evidence="2">J</strain>
    </source>
</reference>